<keyword evidence="2" id="KW-1185">Reference proteome</keyword>
<evidence type="ECO:0000313" key="2">
    <source>
        <dbReference type="Proteomes" id="UP000182762"/>
    </source>
</evidence>
<organism evidence="1 2">
    <name type="scientific">Priestia endophytica DSM 13796</name>
    <dbReference type="NCBI Taxonomy" id="1121089"/>
    <lineage>
        <taxon>Bacteria</taxon>
        <taxon>Bacillati</taxon>
        <taxon>Bacillota</taxon>
        <taxon>Bacilli</taxon>
        <taxon>Bacillales</taxon>
        <taxon>Bacillaceae</taxon>
        <taxon>Priestia</taxon>
    </lineage>
</organism>
<accession>A0A1I5WL42</accession>
<proteinExistence type="predicted"/>
<dbReference type="GeneID" id="93713847"/>
<dbReference type="RefSeq" id="WP_161939270.1">
    <property type="nucleotide sequence ID" value="NZ_FOXX01000001.1"/>
</dbReference>
<dbReference type="EMBL" id="FOXX01000001">
    <property type="protein sequence ID" value="SFQ20321.1"/>
    <property type="molecule type" value="Genomic_DNA"/>
</dbReference>
<dbReference type="Proteomes" id="UP000182762">
    <property type="component" value="Unassembled WGS sequence"/>
</dbReference>
<protein>
    <submittedName>
        <fullName evidence="1">Uncharacterized protein</fullName>
    </submittedName>
</protein>
<name>A0A1I5WL42_9BACI</name>
<evidence type="ECO:0000313" key="1">
    <source>
        <dbReference type="EMBL" id="SFQ20321.1"/>
    </source>
</evidence>
<gene>
    <name evidence="1" type="ORF">SAMN02745910_00621</name>
</gene>
<sequence length="55" mass="6547">MKFSEHGERKFGYHQSLHDINFHEKSLENNPLYVGMEFGVTSREIQKLKSHLERS</sequence>
<comment type="caution">
    <text evidence="1">The sequence shown here is derived from an EMBL/GenBank/DDBJ whole genome shotgun (WGS) entry which is preliminary data.</text>
</comment>
<reference evidence="1 2" key="1">
    <citation type="submission" date="2016-10" db="EMBL/GenBank/DDBJ databases">
        <authorList>
            <person name="Varghese N."/>
            <person name="Submissions S."/>
        </authorList>
    </citation>
    <scope>NUCLEOTIDE SEQUENCE [LARGE SCALE GENOMIC DNA]</scope>
    <source>
        <strain evidence="1 2">DSM 13796</strain>
    </source>
</reference>